<evidence type="ECO:0000313" key="3">
    <source>
        <dbReference type="Proteomes" id="UP000002402"/>
    </source>
</evidence>
<protein>
    <submittedName>
        <fullName evidence="2">Lipoprotein</fullName>
    </submittedName>
</protein>
<evidence type="ECO:0000313" key="2">
    <source>
        <dbReference type="EMBL" id="ABF90338.1"/>
    </source>
</evidence>
<dbReference type="Proteomes" id="UP000002402">
    <property type="component" value="Chromosome"/>
</dbReference>
<dbReference type="EnsemblBacteria" id="ABF90338">
    <property type="protein sequence ID" value="ABF90338"/>
    <property type="gene ID" value="MXAN_6165"/>
</dbReference>
<dbReference type="KEGG" id="mxa:MXAN_6165"/>
<evidence type="ECO:0000256" key="1">
    <source>
        <dbReference type="SAM" id="MobiDB-lite"/>
    </source>
</evidence>
<dbReference type="AlphaFoldDB" id="Q1CZ77"/>
<reference evidence="2 3" key="1">
    <citation type="journal article" date="2006" name="Proc. Natl. Acad. Sci. U.S.A.">
        <title>Evolution of sensory complexity recorded in a myxobacterial genome.</title>
        <authorList>
            <person name="Goldman B.S."/>
            <person name="Nierman W.C."/>
            <person name="Kaiser D."/>
            <person name="Slater S.C."/>
            <person name="Durkin A.S."/>
            <person name="Eisen J.A."/>
            <person name="Ronning C.M."/>
            <person name="Barbazuk W.B."/>
            <person name="Blanchard M."/>
            <person name="Field C."/>
            <person name="Halling C."/>
            <person name="Hinkle G."/>
            <person name="Iartchuk O."/>
            <person name="Kim H.S."/>
            <person name="Mackenzie C."/>
            <person name="Madupu R."/>
            <person name="Miller N."/>
            <person name="Shvartsbeyn A."/>
            <person name="Sullivan S.A."/>
            <person name="Vaudin M."/>
            <person name="Wiegand R."/>
            <person name="Kaplan H.B."/>
        </authorList>
    </citation>
    <scope>NUCLEOTIDE SEQUENCE [LARGE SCALE GENOMIC DNA]</scope>
    <source>
        <strain evidence="3">DK1622</strain>
    </source>
</reference>
<accession>Q1CZ77</accession>
<keyword evidence="3" id="KW-1185">Reference proteome</keyword>
<dbReference type="EMBL" id="CP000113">
    <property type="protein sequence ID" value="ABF90338.1"/>
    <property type="molecule type" value="Genomic_DNA"/>
</dbReference>
<keyword evidence="2" id="KW-0449">Lipoprotein</keyword>
<name>Q1CZ77_MYXXD</name>
<feature type="region of interest" description="Disordered" evidence="1">
    <location>
        <begin position="1"/>
        <end position="37"/>
    </location>
</feature>
<proteinExistence type="predicted"/>
<gene>
    <name evidence="2" type="ordered locus">MXAN_6165</name>
</gene>
<sequence>MVAARSPGSLAGATVPSGLRAHGSGDAPSRPRADDRARLDRVRFCGGDSNVLLVRPRPSRSRSRHMHRLLPLIVLFLMACGDKPGKPPPAEPGPSNAPIQGSLTVHSRLWEDIGDPSQLIGIYVLLGDGSRFRQPLGQDGVARFVDPDIQGPQDVTLLAVSTEKTFADTYLALEQPEVWLQQYTKEDTGGETGQATLKGRITGRTSVIQDVIVASADQQGHGNSTRAAIDGSFEIDISGSGVMPVHLFAMEYVNSTRRFGLKSNITLQAGQTLDDVEIALDRAEDQFQQVNVENIEPYGTEALVTMDYKLGTMYLFRSMATGAPPLQLPSMLLTPPFDLLRVVTTVIVGSDGAAGVTSASATVLTEGGSSSVVTIPPPLQLTSIPLGTMEAPAVARTEGFTLAWSVVPTAQVVHAYLNAQSSDHQLVWRLTAPSNRTSFTPFELPAELSPVTRLPPGLASLSMSAKNNGADRAYADLFNQYESPIQQGGTWSLSRQGFVRLVE</sequence>
<dbReference type="HOGENOM" id="CLU_626596_0_0_7"/>
<organism evidence="2 3">
    <name type="scientific">Myxococcus xanthus (strain DK1622)</name>
    <dbReference type="NCBI Taxonomy" id="246197"/>
    <lineage>
        <taxon>Bacteria</taxon>
        <taxon>Pseudomonadati</taxon>
        <taxon>Myxococcota</taxon>
        <taxon>Myxococcia</taxon>
        <taxon>Myxococcales</taxon>
        <taxon>Cystobacterineae</taxon>
        <taxon>Myxococcaceae</taxon>
        <taxon>Myxococcus</taxon>
    </lineage>
</organism>